<keyword evidence="1" id="KW-0732">Signal</keyword>
<dbReference type="AlphaFoldDB" id="A0A9N7YJY9"/>
<dbReference type="EMBL" id="CADEAL010000929">
    <property type="protein sequence ID" value="CAB1426949.1"/>
    <property type="molecule type" value="Genomic_DNA"/>
</dbReference>
<reference evidence="2" key="1">
    <citation type="submission" date="2020-03" db="EMBL/GenBank/DDBJ databases">
        <authorList>
            <person name="Weist P."/>
        </authorList>
    </citation>
    <scope>NUCLEOTIDE SEQUENCE</scope>
</reference>
<keyword evidence="3" id="KW-1185">Reference proteome</keyword>
<name>A0A9N7YJY9_PLEPL</name>
<feature type="signal peptide" evidence="1">
    <location>
        <begin position="1"/>
        <end position="22"/>
    </location>
</feature>
<sequence length="150" mass="16051">MLLLCQLKLPLLPLLPLWGCAGELGLSQPGSPGCVVVFSHQLYDPCESINTTWERGVQAKWFPVTSIVLDLAATLFTPETPNGFTGLKHFTQPSIGGGKSHPSIPSIHPHTAQSVLSIRCLVAMVSIMLPACSGLKDKELMMMKATSPGD</sequence>
<organism evidence="2 3">
    <name type="scientific">Pleuronectes platessa</name>
    <name type="common">European plaice</name>
    <dbReference type="NCBI Taxonomy" id="8262"/>
    <lineage>
        <taxon>Eukaryota</taxon>
        <taxon>Metazoa</taxon>
        <taxon>Chordata</taxon>
        <taxon>Craniata</taxon>
        <taxon>Vertebrata</taxon>
        <taxon>Euteleostomi</taxon>
        <taxon>Actinopterygii</taxon>
        <taxon>Neopterygii</taxon>
        <taxon>Teleostei</taxon>
        <taxon>Neoteleostei</taxon>
        <taxon>Acanthomorphata</taxon>
        <taxon>Carangaria</taxon>
        <taxon>Pleuronectiformes</taxon>
        <taxon>Pleuronectoidei</taxon>
        <taxon>Pleuronectidae</taxon>
        <taxon>Pleuronectes</taxon>
    </lineage>
</organism>
<accession>A0A9N7YJY9</accession>
<evidence type="ECO:0000256" key="1">
    <source>
        <dbReference type="SAM" id="SignalP"/>
    </source>
</evidence>
<feature type="chain" id="PRO_5040393977" evidence="1">
    <location>
        <begin position="23"/>
        <end position="150"/>
    </location>
</feature>
<proteinExistence type="predicted"/>
<protein>
    <submittedName>
        <fullName evidence="2">Uncharacterized protein</fullName>
    </submittedName>
</protein>
<evidence type="ECO:0000313" key="2">
    <source>
        <dbReference type="EMBL" id="CAB1426949.1"/>
    </source>
</evidence>
<gene>
    <name evidence="2" type="ORF">PLEPLA_LOCUS14887</name>
</gene>
<comment type="caution">
    <text evidence="2">The sequence shown here is derived from an EMBL/GenBank/DDBJ whole genome shotgun (WGS) entry which is preliminary data.</text>
</comment>
<dbReference type="Proteomes" id="UP001153269">
    <property type="component" value="Unassembled WGS sequence"/>
</dbReference>
<evidence type="ECO:0000313" key="3">
    <source>
        <dbReference type="Proteomes" id="UP001153269"/>
    </source>
</evidence>